<keyword evidence="9" id="KW-1185">Reference proteome</keyword>
<dbReference type="PROSITE" id="PS50048">
    <property type="entry name" value="ZN2_CY6_FUNGAL_2"/>
    <property type="match status" value="1"/>
</dbReference>
<evidence type="ECO:0000313" key="8">
    <source>
        <dbReference type="EMBL" id="RAL11794.1"/>
    </source>
</evidence>
<dbReference type="SUPFAM" id="SSF57701">
    <property type="entry name" value="Zn2/Cys6 DNA-binding domain"/>
    <property type="match status" value="1"/>
</dbReference>
<evidence type="ECO:0000256" key="5">
    <source>
        <dbReference type="ARBA" id="ARBA00023163"/>
    </source>
</evidence>
<dbReference type="InterPro" id="IPR021858">
    <property type="entry name" value="Fun_TF"/>
</dbReference>
<keyword evidence="3" id="KW-0805">Transcription regulation</keyword>
<keyword evidence="5" id="KW-0804">Transcription</keyword>
<protein>
    <recommendedName>
        <fullName evidence="7">Zn(2)-C6 fungal-type domain-containing protein</fullName>
    </recommendedName>
</protein>
<feature type="domain" description="Zn(2)-C6 fungal-type" evidence="7">
    <location>
        <begin position="18"/>
        <end position="46"/>
    </location>
</feature>
<proteinExistence type="predicted"/>
<keyword evidence="4" id="KW-0238">DNA-binding</keyword>
<keyword evidence="6" id="KW-0539">Nucleus</keyword>
<keyword evidence="2" id="KW-0862">Zinc</keyword>
<dbReference type="Pfam" id="PF11951">
    <property type="entry name" value="Fungal_trans_2"/>
    <property type="match status" value="1"/>
</dbReference>
<dbReference type="Pfam" id="PF00172">
    <property type="entry name" value="Zn_clus"/>
    <property type="match status" value="1"/>
</dbReference>
<dbReference type="SMART" id="SM00066">
    <property type="entry name" value="GAL4"/>
    <property type="match status" value="1"/>
</dbReference>
<dbReference type="GO" id="GO:0003677">
    <property type="term" value="F:DNA binding"/>
    <property type="evidence" value="ECO:0007669"/>
    <property type="project" value="UniProtKB-KW"/>
</dbReference>
<dbReference type="GeneID" id="37198100"/>
<dbReference type="InterPro" id="IPR001138">
    <property type="entry name" value="Zn2Cys6_DnaBD"/>
</dbReference>
<dbReference type="AlphaFoldDB" id="A0A395HZU4"/>
<evidence type="ECO:0000256" key="6">
    <source>
        <dbReference type="ARBA" id="ARBA00023242"/>
    </source>
</evidence>
<keyword evidence="1" id="KW-0479">Metal-binding</keyword>
<sequence length="520" mass="58896">MSPSTRRTRTSKPKSRKGCITCKIRHVKCDEAKPECDQCTRTGRKCDGYTNASQMQLRQAIIQSPPRRPNGHLGADRRIVLVPGTREERQYVQFFCVRTTRALSGFFPSGFWARDLPQLSYRNAAVRHAVAAVGALHLRQLQGRLGSQGGGLGGDDAFTLQQYNKSIQTFLQQMGSGNEMEADLMLIQCLLFVCLEMLQGNSKQAMNHVEGGLRILSRQVQNSSLDRSLYQFFCRQVNQLSYFGRPLTPLIDTVSKDFANVTSSGRLVFDHIDQARDCLTNITTRSLCLIRSVQRHVCATPQHPLHPQQLQQQLALLRECHAWLQAFEALGKKPAATSGMLDPRAPLSMTCQYYTAITWLSTCTSLDEMNLDRFHENFEAVVSAGERLIELCAADQPNSSTEHFFLDADVMPVLYWTVQRCRDPLLRRRALRALSTYPAREGMWDKGLHIAVARRFVALEEAAVTHLPVAQRFPMPQHRVYDAMIASERESRGKCSPVLFRSKPHGVDGPWENRWEIVCW</sequence>
<dbReference type="PANTHER" id="PTHR36206">
    <property type="entry name" value="ASPERCRYPTIN BIOSYNTHESIS CLUSTER-SPECIFIC TRANSCRIPTION REGULATOR ATNN-RELATED"/>
    <property type="match status" value="1"/>
</dbReference>
<reference evidence="8 9" key="1">
    <citation type="submission" date="2018-02" db="EMBL/GenBank/DDBJ databases">
        <title>The genomes of Aspergillus section Nigri reveals drivers in fungal speciation.</title>
        <authorList>
            <consortium name="DOE Joint Genome Institute"/>
            <person name="Vesth T.C."/>
            <person name="Nybo J."/>
            <person name="Theobald S."/>
            <person name="Brandl J."/>
            <person name="Frisvad J.C."/>
            <person name="Nielsen K.F."/>
            <person name="Lyhne E.K."/>
            <person name="Kogle M.E."/>
            <person name="Kuo A."/>
            <person name="Riley R."/>
            <person name="Clum A."/>
            <person name="Nolan M."/>
            <person name="Lipzen A."/>
            <person name="Salamov A."/>
            <person name="Henrissat B."/>
            <person name="Wiebenga A."/>
            <person name="De vries R.P."/>
            <person name="Grigoriev I.V."/>
            <person name="Mortensen U.H."/>
            <person name="Andersen M.R."/>
            <person name="Baker S.E."/>
        </authorList>
    </citation>
    <scope>NUCLEOTIDE SEQUENCE [LARGE SCALE GENOMIC DNA]</scope>
    <source>
        <strain evidence="8 9">CBS 101889</strain>
    </source>
</reference>
<dbReference type="VEuPathDB" id="FungiDB:BO97DRAFT_391227"/>
<gene>
    <name evidence="8" type="ORF">BO97DRAFT_391227</name>
</gene>
<evidence type="ECO:0000256" key="1">
    <source>
        <dbReference type="ARBA" id="ARBA00022723"/>
    </source>
</evidence>
<dbReference type="GO" id="GO:0000981">
    <property type="term" value="F:DNA-binding transcription factor activity, RNA polymerase II-specific"/>
    <property type="evidence" value="ECO:0007669"/>
    <property type="project" value="InterPro"/>
</dbReference>
<organism evidence="8 9">
    <name type="scientific">Aspergillus homomorphus (strain CBS 101889)</name>
    <dbReference type="NCBI Taxonomy" id="1450537"/>
    <lineage>
        <taxon>Eukaryota</taxon>
        <taxon>Fungi</taxon>
        <taxon>Dikarya</taxon>
        <taxon>Ascomycota</taxon>
        <taxon>Pezizomycotina</taxon>
        <taxon>Eurotiomycetes</taxon>
        <taxon>Eurotiomycetidae</taxon>
        <taxon>Eurotiales</taxon>
        <taxon>Aspergillaceae</taxon>
        <taxon>Aspergillus</taxon>
        <taxon>Aspergillus subgen. Circumdati</taxon>
    </lineage>
</organism>
<dbReference type="Gene3D" id="4.10.240.10">
    <property type="entry name" value="Zn(2)-C6 fungal-type DNA-binding domain"/>
    <property type="match status" value="1"/>
</dbReference>
<evidence type="ECO:0000313" key="9">
    <source>
        <dbReference type="Proteomes" id="UP000248961"/>
    </source>
</evidence>
<name>A0A395HZU4_ASPHC</name>
<evidence type="ECO:0000259" key="7">
    <source>
        <dbReference type="PROSITE" id="PS50048"/>
    </source>
</evidence>
<dbReference type="InterPro" id="IPR052360">
    <property type="entry name" value="Transcr_Regulatory_Proteins"/>
</dbReference>
<evidence type="ECO:0000256" key="2">
    <source>
        <dbReference type="ARBA" id="ARBA00022833"/>
    </source>
</evidence>
<evidence type="ECO:0000256" key="3">
    <source>
        <dbReference type="ARBA" id="ARBA00023015"/>
    </source>
</evidence>
<dbReference type="GO" id="GO:0008270">
    <property type="term" value="F:zinc ion binding"/>
    <property type="evidence" value="ECO:0007669"/>
    <property type="project" value="InterPro"/>
</dbReference>
<dbReference type="GO" id="GO:0009893">
    <property type="term" value="P:positive regulation of metabolic process"/>
    <property type="evidence" value="ECO:0007669"/>
    <property type="project" value="UniProtKB-ARBA"/>
</dbReference>
<evidence type="ECO:0000256" key="4">
    <source>
        <dbReference type="ARBA" id="ARBA00023125"/>
    </source>
</evidence>
<accession>A0A395HZU4</accession>
<dbReference type="RefSeq" id="XP_025550948.1">
    <property type="nucleotide sequence ID" value="XM_025693811.1"/>
</dbReference>
<dbReference type="EMBL" id="KZ824286">
    <property type="protein sequence ID" value="RAL11794.1"/>
    <property type="molecule type" value="Genomic_DNA"/>
</dbReference>
<dbReference type="PANTHER" id="PTHR36206:SF4">
    <property type="entry name" value="HYPOTHETICAL CONSERVED PROTEIN (EUROFUNG)-RELATED"/>
    <property type="match status" value="1"/>
</dbReference>
<dbReference type="PROSITE" id="PS00463">
    <property type="entry name" value="ZN2_CY6_FUNGAL_1"/>
    <property type="match status" value="1"/>
</dbReference>
<dbReference type="OrthoDB" id="2593732at2759"/>
<dbReference type="InterPro" id="IPR036864">
    <property type="entry name" value="Zn2-C6_fun-type_DNA-bd_sf"/>
</dbReference>
<dbReference type="Proteomes" id="UP000248961">
    <property type="component" value="Unassembled WGS sequence"/>
</dbReference>